<feature type="region of interest" description="Disordered" evidence="1">
    <location>
        <begin position="1"/>
        <end position="161"/>
    </location>
</feature>
<dbReference type="Proteomes" id="UP000294847">
    <property type="component" value="Chromosome 5"/>
</dbReference>
<dbReference type="EMBL" id="CP034208">
    <property type="protein sequence ID" value="QBZ62456.1"/>
    <property type="molecule type" value="Genomic_DNA"/>
</dbReference>
<name>A0A4P7NKA5_PYROR</name>
<organism evidence="2 3">
    <name type="scientific">Pyricularia oryzae</name>
    <name type="common">Rice blast fungus</name>
    <name type="synonym">Magnaporthe oryzae</name>
    <dbReference type="NCBI Taxonomy" id="318829"/>
    <lineage>
        <taxon>Eukaryota</taxon>
        <taxon>Fungi</taxon>
        <taxon>Dikarya</taxon>
        <taxon>Ascomycota</taxon>
        <taxon>Pezizomycotina</taxon>
        <taxon>Sordariomycetes</taxon>
        <taxon>Sordariomycetidae</taxon>
        <taxon>Magnaporthales</taxon>
        <taxon>Pyriculariaceae</taxon>
        <taxon>Pyricularia</taxon>
    </lineage>
</organism>
<evidence type="ECO:0000313" key="3">
    <source>
        <dbReference type="Proteomes" id="UP000294847"/>
    </source>
</evidence>
<feature type="compositionally biased region" description="Basic and acidic residues" evidence="1">
    <location>
        <begin position="620"/>
        <end position="629"/>
    </location>
</feature>
<evidence type="ECO:0000256" key="1">
    <source>
        <dbReference type="SAM" id="MobiDB-lite"/>
    </source>
</evidence>
<feature type="compositionally biased region" description="Acidic residues" evidence="1">
    <location>
        <begin position="121"/>
        <end position="138"/>
    </location>
</feature>
<feature type="compositionally biased region" description="Basic and acidic residues" evidence="1">
    <location>
        <begin position="79"/>
        <end position="97"/>
    </location>
</feature>
<feature type="compositionally biased region" description="Basic and acidic residues" evidence="1">
    <location>
        <begin position="30"/>
        <end position="56"/>
    </location>
</feature>
<dbReference type="AlphaFoldDB" id="A0A4P7NKA5"/>
<feature type="compositionally biased region" description="Polar residues" evidence="1">
    <location>
        <begin position="19"/>
        <end position="29"/>
    </location>
</feature>
<gene>
    <name evidence="2" type="ORF">PoMZ_11337</name>
</gene>
<feature type="region of interest" description="Disordered" evidence="1">
    <location>
        <begin position="732"/>
        <end position="795"/>
    </location>
</feature>
<protein>
    <submittedName>
        <fullName evidence="2">Uncharacterized protein</fullName>
    </submittedName>
</protein>
<sequence length="795" mass="90561">MDNMDITEVAAVSDEIVNMETTENNGDQSSSHDETDTGKPENSEDPKNSEDSKDSSSENNGDQSSSHDETDTGNPNNSKDPKNSEEHENSEVRKDSPTDDNGDQSSSHDENDMGIPKNSEDPESSGDPENSENLEDSGDNPTTDNDVQDDGDSNDDGSNMVNTVPVVDLIAPYDDQNMGNPRVTWDDVSQDTKKLFQSFFPKDSIWEEPDQDAIRFRLTSNRWSRLSLIAREQSIYEWFKWEYHCPETPRYYSFSWNLRGFFGHLGNHLRNFTFVIRSMHAVLTKGHAEQLQVTPNSIKGSETISACDDNQMKARFPITAMPDPEEIYSAYVIKGDRKKAYRYQDLFDALPHEEQEIWLGQILVGMWDGYNKFYRLLPEGKEKKDDNRLERTNGEIIRLAAKLGRNNIELGISTILVYANYDPGRKHELRAGRYKGRDYSRHRLAEELDRILKKIQLFWGAGDAQECGSDFEKQMDAARGRCPLPGHVDAIHLISMLTAMTVTRDGQEVEKAYQVNMQDLAHPNIFLDNGSHFHRNWSLGNYPKDYTMFLKEILQGKRDDEKIFKSWNNKSTSNFQYRTPAALNKHAKHVAGDFDQFIEKKRTKQFDVRESKNVKAGQKRQRELDEAQKPKKKAKTKKEQEDYENRVNVIIINTRKVLRHMVTTMEMHQDIMEDLENDMKAGCFSVDIAANQGAENMKGDLQALMKNMEAEHQRLHKIVRYSVNKGISDVEMDGTLDWPQPKKPAAPIAASQTESTDQTEATDQSKATDQTESTDQTEATDQTDVPVPAPQPSAP</sequence>
<reference evidence="2 3" key="1">
    <citation type="journal article" date="2019" name="Mol. Biol. Evol.">
        <title>Blast fungal genomes show frequent chromosomal changes, gene gains and losses, and effector gene turnover.</title>
        <authorList>
            <person name="Gomez Luciano L.B."/>
            <person name="Jason Tsai I."/>
            <person name="Chuma I."/>
            <person name="Tosa Y."/>
            <person name="Chen Y.H."/>
            <person name="Li J.Y."/>
            <person name="Li M.Y."/>
            <person name="Jade Lu M.Y."/>
            <person name="Nakayashiki H."/>
            <person name="Li W.H."/>
        </authorList>
    </citation>
    <scope>NUCLEOTIDE SEQUENCE [LARGE SCALE GENOMIC DNA]</scope>
    <source>
        <strain evidence="2">MZ5-1-6</strain>
    </source>
</reference>
<accession>A0A4P7NKA5</accession>
<feature type="compositionally biased region" description="Polar residues" evidence="1">
    <location>
        <begin position="751"/>
        <end position="783"/>
    </location>
</feature>
<feature type="compositionally biased region" description="Acidic residues" evidence="1">
    <location>
        <begin position="146"/>
        <end position="155"/>
    </location>
</feature>
<proteinExistence type="predicted"/>
<evidence type="ECO:0000313" key="2">
    <source>
        <dbReference type="EMBL" id="QBZ62456.1"/>
    </source>
</evidence>
<feature type="region of interest" description="Disordered" evidence="1">
    <location>
        <begin position="608"/>
        <end position="640"/>
    </location>
</feature>